<dbReference type="PROSITE" id="PS50966">
    <property type="entry name" value="ZF_SWIM"/>
    <property type="match status" value="1"/>
</dbReference>
<keyword evidence="1" id="KW-0479">Metal-binding</keyword>
<dbReference type="PANTHER" id="PTHR31973:SF187">
    <property type="entry name" value="MUTATOR TRANSPOSASE MUDRA PROTEIN"/>
    <property type="match status" value="1"/>
</dbReference>
<evidence type="ECO:0000256" key="3">
    <source>
        <dbReference type="ARBA" id="ARBA00022833"/>
    </source>
</evidence>
<evidence type="ECO:0000256" key="4">
    <source>
        <dbReference type="PROSITE-ProRule" id="PRU00325"/>
    </source>
</evidence>
<feature type="compositionally biased region" description="Basic and acidic residues" evidence="5">
    <location>
        <begin position="133"/>
        <end position="148"/>
    </location>
</feature>
<evidence type="ECO:0000313" key="8">
    <source>
        <dbReference type="Proteomes" id="UP000017836"/>
    </source>
</evidence>
<dbReference type="InterPro" id="IPR006564">
    <property type="entry name" value="Znf_PMZ"/>
</dbReference>
<protein>
    <recommendedName>
        <fullName evidence="6">SWIM-type domain-containing protein</fullName>
    </recommendedName>
</protein>
<keyword evidence="3" id="KW-0862">Zinc</keyword>
<dbReference type="Gramene" id="ERN17755">
    <property type="protein sequence ID" value="ERN17755"/>
    <property type="gene ID" value="AMTR_s00047p00094850"/>
</dbReference>
<dbReference type="GO" id="GO:0008270">
    <property type="term" value="F:zinc ion binding"/>
    <property type="evidence" value="ECO:0007669"/>
    <property type="project" value="UniProtKB-KW"/>
</dbReference>
<evidence type="ECO:0000313" key="7">
    <source>
        <dbReference type="EMBL" id="ERN17755.1"/>
    </source>
</evidence>
<proteinExistence type="predicted"/>
<dbReference type="Pfam" id="PF04434">
    <property type="entry name" value="SWIM"/>
    <property type="match status" value="1"/>
</dbReference>
<gene>
    <name evidence="7" type="ORF">AMTR_s00047p00094850</name>
</gene>
<dbReference type="OMA" id="CAHTIAV"/>
<dbReference type="HOGENOM" id="CLU_055196_3_1_1"/>
<dbReference type="PANTHER" id="PTHR31973">
    <property type="entry name" value="POLYPROTEIN, PUTATIVE-RELATED"/>
    <property type="match status" value="1"/>
</dbReference>
<evidence type="ECO:0000256" key="1">
    <source>
        <dbReference type="ARBA" id="ARBA00022723"/>
    </source>
</evidence>
<dbReference type="SMART" id="SM00575">
    <property type="entry name" value="ZnF_PMZ"/>
    <property type="match status" value="1"/>
</dbReference>
<reference evidence="8" key="1">
    <citation type="journal article" date="2013" name="Science">
        <title>The Amborella genome and the evolution of flowering plants.</title>
        <authorList>
            <consortium name="Amborella Genome Project"/>
        </authorList>
    </citation>
    <scope>NUCLEOTIDE SEQUENCE [LARGE SCALE GENOMIC DNA]</scope>
</reference>
<organism evidence="7 8">
    <name type="scientific">Amborella trichopoda</name>
    <dbReference type="NCBI Taxonomy" id="13333"/>
    <lineage>
        <taxon>Eukaryota</taxon>
        <taxon>Viridiplantae</taxon>
        <taxon>Streptophyta</taxon>
        <taxon>Embryophyta</taxon>
        <taxon>Tracheophyta</taxon>
        <taxon>Spermatophyta</taxon>
        <taxon>Magnoliopsida</taxon>
        <taxon>Amborellales</taxon>
        <taxon>Amborellaceae</taxon>
        <taxon>Amborella</taxon>
    </lineage>
</organism>
<feature type="region of interest" description="Disordered" evidence="5">
    <location>
        <begin position="128"/>
        <end position="148"/>
    </location>
</feature>
<dbReference type="EMBL" id="KI392311">
    <property type="protein sequence ID" value="ERN17755.1"/>
    <property type="molecule type" value="Genomic_DNA"/>
</dbReference>
<keyword evidence="2 4" id="KW-0863">Zinc-finger</keyword>
<dbReference type="InterPro" id="IPR007527">
    <property type="entry name" value="Znf_SWIM"/>
</dbReference>
<sequence>MKDQFLHTVISVIDTQFEIHYLEKKYDVDLTHWTCSCRKWQLSGIPCAHTIAVINHIHLDPTMYSLKYFTVEYFKRAFETPFVPVPDDIELIGIYNQTVLPPRTTRFHNRPKKQRRISETEDPITRPLKCKRYSAEGHNRRTYREPIE</sequence>
<evidence type="ECO:0000256" key="5">
    <source>
        <dbReference type="SAM" id="MobiDB-lite"/>
    </source>
</evidence>
<accession>U5D686</accession>
<dbReference type="AlphaFoldDB" id="U5D686"/>
<feature type="domain" description="SWIM-type" evidence="6">
    <location>
        <begin position="26"/>
        <end position="58"/>
    </location>
</feature>
<evidence type="ECO:0000259" key="6">
    <source>
        <dbReference type="PROSITE" id="PS50966"/>
    </source>
</evidence>
<evidence type="ECO:0000256" key="2">
    <source>
        <dbReference type="ARBA" id="ARBA00022771"/>
    </source>
</evidence>
<dbReference type="Proteomes" id="UP000017836">
    <property type="component" value="Unassembled WGS sequence"/>
</dbReference>
<name>U5D686_AMBTC</name>
<keyword evidence="8" id="KW-1185">Reference proteome</keyword>